<evidence type="ECO:0000313" key="2">
    <source>
        <dbReference type="EMBL" id="XCM82465.1"/>
    </source>
</evidence>
<dbReference type="EMBL" id="CP159872">
    <property type="protein sequence ID" value="XCM82465.1"/>
    <property type="molecule type" value="Genomic_DNA"/>
</dbReference>
<dbReference type="AlphaFoldDB" id="A0AAU8K2Z4"/>
<organism evidence="2">
    <name type="scientific">Kitasatospora camelliae</name>
    <dbReference type="NCBI Taxonomy" id="3156397"/>
    <lineage>
        <taxon>Bacteria</taxon>
        <taxon>Bacillati</taxon>
        <taxon>Actinomycetota</taxon>
        <taxon>Actinomycetes</taxon>
        <taxon>Kitasatosporales</taxon>
        <taxon>Streptomycetaceae</taxon>
        <taxon>Kitasatospora</taxon>
    </lineage>
</organism>
<protein>
    <recommendedName>
        <fullName evidence="3">Secreted protein</fullName>
    </recommendedName>
</protein>
<evidence type="ECO:0000256" key="1">
    <source>
        <dbReference type="SAM" id="MobiDB-lite"/>
    </source>
</evidence>
<accession>A0AAU8K2Z4</accession>
<dbReference type="KEGG" id="kcm:ABWK59_27915"/>
<proteinExistence type="predicted"/>
<name>A0AAU8K2Z4_9ACTN</name>
<dbReference type="RefSeq" id="WP_354643397.1">
    <property type="nucleotide sequence ID" value="NZ_CP159872.1"/>
</dbReference>
<reference evidence="2" key="1">
    <citation type="submission" date="2024-06" db="EMBL/GenBank/DDBJ databases">
        <title>The genome sequences of Kitasatospora sp. strain HUAS MG31.</title>
        <authorList>
            <person name="Mo P."/>
        </authorList>
    </citation>
    <scope>NUCLEOTIDE SEQUENCE</scope>
    <source>
        <strain evidence="2">HUAS MG31</strain>
    </source>
</reference>
<dbReference type="PROSITE" id="PS51257">
    <property type="entry name" value="PROKAR_LIPOPROTEIN"/>
    <property type="match status" value="1"/>
</dbReference>
<gene>
    <name evidence="2" type="ORF">ABWK59_27915</name>
</gene>
<feature type="region of interest" description="Disordered" evidence="1">
    <location>
        <begin position="40"/>
        <end position="61"/>
    </location>
</feature>
<evidence type="ECO:0008006" key="3">
    <source>
        <dbReference type="Google" id="ProtNLM"/>
    </source>
</evidence>
<sequence length="190" mass="18709">MTQDARNTPAHARSGFGHWAVVAAGCAAVVGGALAAGPASGAISPPAPTAKAAPSAAAPDPAKAGLPLDCGPFPVAVSLKVSADLGDGKPGTVAAAHCDAGNGTPSDGVFVLAPGPDGRPVVAATLVEEDEDLTLTALAVRSDGSVHGTARGYSSPDVPRFAPDLMVELNWKRTGTGWTRTDTKSPAAKA</sequence>